<dbReference type="OrthoDB" id="2504919at2759"/>
<dbReference type="AlphaFoldDB" id="A0A4Q4TD91"/>
<feature type="region of interest" description="Disordered" evidence="1">
    <location>
        <begin position="1"/>
        <end position="28"/>
    </location>
</feature>
<dbReference type="Pfam" id="PF26639">
    <property type="entry name" value="Het-6_barrel"/>
    <property type="match status" value="1"/>
</dbReference>
<dbReference type="STRING" id="155417.A0A4Q4TD91"/>
<reference evidence="2 3" key="1">
    <citation type="submission" date="2018-06" db="EMBL/GenBank/DDBJ databases">
        <title>Complete Genomes of Monosporascus.</title>
        <authorList>
            <person name="Robinson A.J."/>
            <person name="Natvig D.O."/>
        </authorList>
    </citation>
    <scope>NUCLEOTIDE SEQUENCE [LARGE SCALE GENOMIC DNA]</scope>
    <source>
        <strain evidence="2 3">CBS 110550</strain>
    </source>
</reference>
<comment type="caution">
    <text evidence="2">The sequence shown here is derived from an EMBL/GenBank/DDBJ whole genome shotgun (WGS) entry which is preliminary data.</text>
</comment>
<accession>A0A4Q4TD91</accession>
<evidence type="ECO:0000313" key="2">
    <source>
        <dbReference type="EMBL" id="RYP03440.1"/>
    </source>
</evidence>
<protein>
    <submittedName>
        <fullName evidence="2">Uncharacterized protein</fullName>
    </submittedName>
</protein>
<sequence>MHGNGTGDTNGSRVKQGPDAEWPRSANGATSNRVFARTEKGYYVLGPKLMAKSDFVCVLWGGRMAFCLRPLETDGRMMYLLVGECYGHGFMSGGGVDMLDKGMLEAQYFEFV</sequence>
<proteinExistence type="predicted"/>
<name>A0A4Q4TD91_9PEZI</name>
<evidence type="ECO:0000256" key="1">
    <source>
        <dbReference type="SAM" id="MobiDB-lite"/>
    </source>
</evidence>
<dbReference type="Proteomes" id="UP000293360">
    <property type="component" value="Unassembled WGS sequence"/>
</dbReference>
<organism evidence="2 3">
    <name type="scientific">Monosporascus ibericus</name>
    <dbReference type="NCBI Taxonomy" id="155417"/>
    <lineage>
        <taxon>Eukaryota</taxon>
        <taxon>Fungi</taxon>
        <taxon>Dikarya</taxon>
        <taxon>Ascomycota</taxon>
        <taxon>Pezizomycotina</taxon>
        <taxon>Sordariomycetes</taxon>
        <taxon>Xylariomycetidae</taxon>
        <taxon>Xylariales</taxon>
        <taxon>Xylariales incertae sedis</taxon>
        <taxon>Monosporascus</taxon>
    </lineage>
</organism>
<gene>
    <name evidence="2" type="ORF">DL764_005149</name>
</gene>
<keyword evidence="3" id="KW-1185">Reference proteome</keyword>
<dbReference type="EMBL" id="QJNU01000258">
    <property type="protein sequence ID" value="RYP03440.1"/>
    <property type="molecule type" value="Genomic_DNA"/>
</dbReference>
<evidence type="ECO:0000313" key="3">
    <source>
        <dbReference type="Proteomes" id="UP000293360"/>
    </source>
</evidence>